<accession>A0A0R3JQR1</accession>
<protein>
    <submittedName>
        <fullName evidence="1">Uncharacterized protein</fullName>
    </submittedName>
</protein>
<reference evidence="1 2" key="1">
    <citation type="submission" date="2015-09" db="EMBL/GenBank/DDBJ databases">
        <title>Draft genome sequence of a Caloramator mitchellensis, a moderate thermophile from the Great Artesian Basin of Australia.</title>
        <authorList>
            <person name="Patel B.K."/>
        </authorList>
    </citation>
    <scope>NUCLEOTIDE SEQUENCE [LARGE SCALE GENOMIC DNA]</scope>
    <source>
        <strain evidence="1 2">VF08</strain>
    </source>
</reference>
<name>A0A0R3JQR1_CALMK</name>
<sequence length="300" mass="34427">MEAKFNESISNFSFEFLGDEGIYADTLSQTINNIVDILQILTIKKDPDAFFKLKITRFRQNSFDIDLMAIIKYIPNLINKENLEIAGSIIASLVGIFEIKKHLKGERPKEIKYDGDTAKVINKDGEILIKDSDTVNIFVQENKIENSIVNIFNVLKQDDLRESLRIYKDNEIAVTIEKEEYDNMSKKVIERKDAPANVFTNIVNAELLLKKPDLLGDSQWGFIYNKSIYATIKDEAWLKKVHQGLIRNLYAGVKIPVKLLIEIELDEFHNPIKDSDKYTVLEVTGDIIEPDNPPPQINMF</sequence>
<proteinExistence type="predicted"/>
<dbReference type="RefSeq" id="WP_057979702.1">
    <property type="nucleotide sequence ID" value="NZ_LKHP01000033.1"/>
</dbReference>
<dbReference type="Proteomes" id="UP000052015">
    <property type="component" value="Unassembled WGS sequence"/>
</dbReference>
<comment type="caution">
    <text evidence="1">The sequence shown here is derived from an EMBL/GenBank/DDBJ whole genome shotgun (WGS) entry which is preliminary data.</text>
</comment>
<evidence type="ECO:0000313" key="2">
    <source>
        <dbReference type="Proteomes" id="UP000052015"/>
    </source>
</evidence>
<organism evidence="1 2">
    <name type="scientific">Caloramator mitchellensis</name>
    <dbReference type="NCBI Taxonomy" id="908809"/>
    <lineage>
        <taxon>Bacteria</taxon>
        <taxon>Bacillati</taxon>
        <taxon>Bacillota</taxon>
        <taxon>Clostridia</taxon>
        <taxon>Eubacteriales</taxon>
        <taxon>Clostridiaceae</taxon>
        <taxon>Caloramator</taxon>
    </lineage>
</organism>
<dbReference type="STRING" id="908809.ABG79_02438"/>
<dbReference type="AlphaFoldDB" id="A0A0R3JQR1"/>
<keyword evidence="2" id="KW-1185">Reference proteome</keyword>
<dbReference type="EMBL" id="LKHP01000033">
    <property type="protein sequence ID" value="KRQ85783.1"/>
    <property type="molecule type" value="Genomic_DNA"/>
</dbReference>
<gene>
    <name evidence="1" type="ORF">ABG79_02438</name>
</gene>
<dbReference type="OrthoDB" id="893065at2"/>
<evidence type="ECO:0000313" key="1">
    <source>
        <dbReference type="EMBL" id="KRQ85783.1"/>
    </source>
</evidence>